<feature type="transmembrane region" description="Helical" evidence="6">
    <location>
        <begin position="419"/>
        <end position="438"/>
    </location>
</feature>
<keyword evidence="4 6" id="KW-1133">Transmembrane helix</keyword>
<dbReference type="GO" id="GO:0005886">
    <property type="term" value="C:plasma membrane"/>
    <property type="evidence" value="ECO:0007669"/>
    <property type="project" value="UniProtKB-SubCell"/>
</dbReference>
<keyword evidence="3 6" id="KW-0812">Transmembrane</keyword>
<dbReference type="SUPFAM" id="SSF56281">
    <property type="entry name" value="Metallo-hydrolase/oxidoreductase"/>
    <property type="match status" value="1"/>
</dbReference>
<comment type="caution">
    <text evidence="8">The sequence shown here is derived from an EMBL/GenBank/DDBJ whole genome shotgun (WGS) entry which is preliminary data.</text>
</comment>
<dbReference type="PANTHER" id="PTHR30619">
    <property type="entry name" value="DNA INTERNALIZATION/COMPETENCE PROTEIN COMEC/REC2"/>
    <property type="match status" value="1"/>
</dbReference>
<keyword evidence="5 6" id="KW-0472">Membrane</keyword>
<comment type="subcellular location">
    <subcellularLocation>
        <location evidence="1">Cell membrane</location>
        <topology evidence="1">Multi-pass membrane protein</topology>
    </subcellularLocation>
</comment>
<dbReference type="Gene3D" id="3.60.15.10">
    <property type="entry name" value="Ribonuclease Z/Hydroxyacylglutathione hydrolase-like"/>
    <property type="match status" value="1"/>
</dbReference>
<dbReference type="Pfam" id="PF03772">
    <property type="entry name" value="Competence"/>
    <property type="match status" value="1"/>
</dbReference>
<feature type="transmembrane region" description="Helical" evidence="6">
    <location>
        <begin position="291"/>
        <end position="309"/>
    </location>
</feature>
<dbReference type="GO" id="GO:0016787">
    <property type="term" value="F:hydrolase activity"/>
    <property type="evidence" value="ECO:0007669"/>
    <property type="project" value="UniProtKB-KW"/>
</dbReference>
<feature type="transmembrane region" description="Helical" evidence="6">
    <location>
        <begin position="220"/>
        <end position="244"/>
    </location>
</feature>
<evidence type="ECO:0000256" key="6">
    <source>
        <dbReference type="SAM" id="Phobius"/>
    </source>
</evidence>
<evidence type="ECO:0000256" key="5">
    <source>
        <dbReference type="ARBA" id="ARBA00023136"/>
    </source>
</evidence>
<name>A0A0R1TW45_9LACO</name>
<feature type="domain" description="Metallo-beta-lactamase" evidence="7">
    <location>
        <begin position="475"/>
        <end position="673"/>
    </location>
</feature>
<dbReference type="CDD" id="cd07731">
    <property type="entry name" value="ComA-like_MBL-fold"/>
    <property type="match status" value="1"/>
</dbReference>
<dbReference type="Proteomes" id="UP000051922">
    <property type="component" value="Unassembled WGS sequence"/>
</dbReference>
<evidence type="ECO:0000313" key="9">
    <source>
        <dbReference type="Proteomes" id="UP000051922"/>
    </source>
</evidence>
<dbReference type="Pfam" id="PF00753">
    <property type="entry name" value="Lactamase_B"/>
    <property type="match status" value="1"/>
</dbReference>
<dbReference type="InterPro" id="IPR001279">
    <property type="entry name" value="Metallo-B-lactamas"/>
</dbReference>
<gene>
    <name evidence="8" type="ORF">FC50_GL001721</name>
</gene>
<feature type="transmembrane region" description="Helical" evidence="6">
    <location>
        <begin position="41"/>
        <end position="58"/>
    </location>
</feature>
<dbReference type="InterPro" id="IPR035681">
    <property type="entry name" value="ComA-like_MBL"/>
</dbReference>
<evidence type="ECO:0000259" key="7">
    <source>
        <dbReference type="SMART" id="SM00849"/>
    </source>
</evidence>
<dbReference type="InterPro" id="IPR004477">
    <property type="entry name" value="ComEC_N"/>
</dbReference>
<feature type="transmembrane region" description="Helical" evidence="6">
    <location>
        <begin position="7"/>
        <end position="35"/>
    </location>
</feature>
<dbReference type="SMART" id="SM00849">
    <property type="entry name" value="Lactamase_B"/>
    <property type="match status" value="1"/>
</dbReference>
<evidence type="ECO:0000256" key="3">
    <source>
        <dbReference type="ARBA" id="ARBA00022692"/>
    </source>
</evidence>
<evidence type="ECO:0000256" key="4">
    <source>
        <dbReference type="ARBA" id="ARBA00022989"/>
    </source>
</evidence>
<organism evidence="8 9">
    <name type="scientific">Lacticaseibacillus pantheris DSM 15945 = JCM 12539 = NBRC 106106</name>
    <dbReference type="NCBI Taxonomy" id="1423783"/>
    <lineage>
        <taxon>Bacteria</taxon>
        <taxon>Bacillati</taxon>
        <taxon>Bacillota</taxon>
        <taxon>Bacilli</taxon>
        <taxon>Lactobacillales</taxon>
        <taxon>Lactobacillaceae</taxon>
        <taxon>Lacticaseibacillus</taxon>
    </lineage>
</organism>
<evidence type="ECO:0000313" key="8">
    <source>
        <dbReference type="EMBL" id="KRL85552.1"/>
    </source>
</evidence>
<keyword evidence="8" id="KW-0378">Hydrolase</keyword>
<dbReference type="PANTHER" id="PTHR30619:SF7">
    <property type="entry name" value="BETA-LACTAMASE DOMAIN PROTEIN"/>
    <property type="match status" value="1"/>
</dbReference>
<dbReference type="PATRIC" id="fig|1423783.4.peg.1763"/>
<dbReference type="EMBL" id="AZFJ01000052">
    <property type="protein sequence ID" value="KRL85552.1"/>
    <property type="molecule type" value="Genomic_DNA"/>
</dbReference>
<evidence type="ECO:0000256" key="2">
    <source>
        <dbReference type="ARBA" id="ARBA00022475"/>
    </source>
</evidence>
<reference evidence="8 9" key="1">
    <citation type="journal article" date="2015" name="Genome Announc.">
        <title>Expanding the biotechnology potential of lactobacilli through comparative genomics of 213 strains and associated genera.</title>
        <authorList>
            <person name="Sun Z."/>
            <person name="Harris H.M."/>
            <person name="McCann A."/>
            <person name="Guo C."/>
            <person name="Argimon S."/>
            <person name="Zhang W."/>
            <person name="Yang X."/>
            <person name="Jeffery I.B."/>
            <person name="Cooney J.C."/>
            <person name="Kagawa T.F."/>
            <person name="Liu W."/>
            <person name="Song Y."/>
            <person name="Salvetti E."/>
            <person name="Wrobel A."/>
            <person name="Rasinkangas P."/>
            <person name="Parkhill J."/>
            <person name="Rea M.C."/>
            <person name="O'Sullivan O."/>
            <person name="Ritari J."/>
            <person name="Douillard F.P."/>
            <person name="Paul Ross R."/>
            <person name="Yang R."/>
            <person name="Briner A.E."/>
            <person name="Felis G.E."/>
            <person name="de Vos W.M."/>
            <person name="Barrangou R."/>
            <person name="Klaenhammer T.R."/>
            <person name="Caufield P.W."/>
            <person name="Cui Y."/>
            <person name="Zhang H."/>
            <person name="O'Toole P.W."/>
        </authorList>
    </citation>
    <scope>NUCLEOTIDE SEQUENCE [LARGE SCALE GENOMIC DNA]</scope>
    <source>
        <strain evidence="8 9">DSM 15945</strain>
    </source>
</reference>
<feature type="transmembrane region" description="Helical" evidence="6">
    <location>
        <begin position="256"/>
        <end position="279"/>
    </location>
</feature>
<proteinExistence type="predicted"/>
<feature type="transmembrane region" description="Helical" evidence="6">
    <location>
        <begin position="315"/>
        <end position="333"/>
    </location>
</feature>
<feature type="transmembrane region" description="Helical" evidence="6">
    <location>
        <begin position="445"/>
        <end position="462"/>
    </location>
</feature>
<dbReference type="AlphaFoldDB" id="A0A0R1TW45"/>
<sequence length="720" mass="80151">MNQRAVVVVVPLIGCQLLWLGPLWLGVIILLVAVWRGWRLGWRWLVLGCVLGLVSGGVEAMRTRNPTVPNGVIVVQPTSWRAGSDHYYNFSGQSSNGIYVTGGGTVDDEAGRKIDNATRPLTVTCSEPAERITGPRNLYEFDYRDFAWAQYHQAYRFPGQKLRVAVRNSKSVVDWLYGVRNRLLMRMDRLPNKMNTYARALILGLMDGQMTDMRDVFSRLGIIHLFSVSGLHIFALVGMLYWLTDRLRVPREWVDWSLLVLLPTLLVIIPPGAGIVRSVWMRFLQVLNDRWSWHLTTLDVFCAVLAVNLLWQPRVLTTLGGQLTYLLTFFLVVQPMRGRWRSALTMAGVSMPPLLVAMYGVHPLTFAFNCVLMPVFERVLMPVLIVAVCWPGCPLWPACNVMLTRFESGLIWLGQLPGYWHFAALPWVAGLMLLWLILRAVVRRRWLTPILVTLIMYMWVNIHPQWRVTIIDVGQGDSILIEAPWKQATVLIDTGGRAFGETSSPPAKRVTLNYLAARGITHLDMLVLTHPDADHVGDAAVITKGIAVRQIVTTPTAAGAKLITGAQVAGRPRIRTVMAGSRLKVGPLRLDVVAPNHETEDTNSNSVVLYGKIGDSNWLLTGDADQQVETEQLQPQNLAVDFLKVGHHGSKTSSNPAFIAAIHPQLGLASAGVNNRYGHPHAETVATFNNLGIPFLVTSQTGMIWVDSSGQSHSVHTFLH</sequence>
<dbReference type="InterPro" id="IPR052159">
    <property type="entry name" value="Competence_DNA_uptake"/>
</dbReference>
<feature type="transmembrane region" description="Helical" evidence="6">
    <location>
        <begin position="354"/>
        <end position="376"/>
    </location>
</feature>
<dbReference type="InterPro" id="IPR036866">
    <property type="entry name" value="RibonucZ/Hydroxyglut_hydro"/>
</dbReference>
<keyword evidence="9" id="KW-1185">Reference proteome</keyword>
<dbReference type="STRING" id="1423783.FC50_GL001721"/>
<keyword evidence="2" id="KW-1003">Cell membrane</keyword>
<protein>
    <submittedName>
        <fullName evidence="8">Metallo-beta-lactamase superfamily hydrolase protein</fullName>
    </submittedName>
</protein>
<evidence type="ECO:0000256" key="1">
    <source>
        <dbReference type="ARBA" id="ARBA00004651"/>
    </source>
</evidence>
<accession>A0A0R1TW45</accession>